<dbReference type="Proteomes" id="UP001257234">
    <property type="component" value="Unassembled WGS sequence"/>
</dbReference>
<sequence length="302" mass="34906">MSAITKFKMLVSFLFVCFTTSIVAQNGSENDMGSKLYDTYKEKGVQEVLKVYEKNNSNKDYEGMAEPLNVLAYRLMQDEEDLKGAEVLLKAQIKEYPDEANPYDSYSDLLLEMDRKDEARKNIEKSLAIANKKDHVQNDLIIEAGKAKLAILDNKDKQMNFLVGNWDNETKVFQKGEEVNSAKSTNNISFDNSGSIMIVDHDMENNKPCCKRVMVYDPVKDEFDVAYMRRNQPNGIYSSKMQLKEISPDHYEMIEKYTDENDEEVEVKHDIKKKSNEVEWITYNSNDSGWEKVRTMNLKKKG</sequence>
<keyword evidence="1" id="KW-0732">Signal</keyword>
<protein>
    <recommendedName>
        <fullName evidence="4">Secreted protein</fullName>
    </recommendedName>
</protein>
<gene>
    <name evidence="2" type="ORF">RE431_09475</name>
</gene>
<dbReference type="Gene3D" id="1.25.40.10">
    <property type="entry name" value="Tetratricopeptide repeat domain"/>
    <property type="match status" value="1"/>
</dbReference>
<reference evidence="3" key="1">
    <citation type="submission" date="2023-07" db="EMBL/GenBank/DDBJ databases">
        <title>Christiangramia sp. SM2212., a novel bacterium of the family Flavobacteriaceae isolated from the sea sediment.</title>
        <authorList>
            <person name="Wang J."/>
            <person name="Zhang X."/>
        </authorList>
    </citation>
    <scope>NUCLEOTIDE SEQUENCE [LARGE SCALE GENOMIC DNA]</scope>
    <source>
        <strain evidence="3">SM2212</strain>
    </source>
</reference>
<dbReference type="RefSeq" id="WP_309561743.1">
    <property type="nucleotide sequence ID" value="NZ_JAVJIU010000003.1"/>
</dbReference>
<comment type="caution">
    <text evidence="2">The sequence shown here is derived from an EMBL/GenBank/DDBJ whole genome shotgun (WGS) entry which is preliminary data.</text>
</comment>
<evidence type="ECO:0000256" key="1">
    <source>
        <dbReference type="SAM" id="SignalP"/>
    </source>
</evidence>
<dbReference type="InterPro" id="IPR011990">
    <property type="entry name" value="TPR-like_helical_dom_sf"/>
</dbReference>
<organism evidence="2 3">
    <name type="scientific">Christiangramia sediminicola</name>
    <dbReference type="NCBI Taxonomy" id="3073267"/>
    <lineage>
        <taxon>Bacteria</taxon>
        <taxon>Pseudomonadati</taxon>
        <taxon>Bacteroidota</taxon>
        <taxon>Flavobacteriia</taxon>
        <taxon>Flavobacteriales</taxon>
        <taxon>Flavobacteriaceae</taxon>
        <taxon>Christiangramia</taxon>
    </lineage>
</organism>
<feature type="chain" id="PRO_5046588998" description="Secreted protein" evidence="1">
    <location>
        <begin position="25"/>
        <end position="302"/>
    </location>
</feature>
<dbReference type="SUPFAM" id="SSF48452">
    <property type="entry name" value="TPR-like"/>
    <property type="match status" value="1"/>
</dbReference>
<evidence type="ECO:0000313" key="2">
    <source>
        <dbReference type="EMBL" id="MDR5590872.1"/>
    </source>
</evidence>
<dbReference type="EMBL" id="JAVJIU010000003">
    <property type="protein sequence ID" value="MDR5590872.1"/>
    <property type="molecule type" value="Genomic_DNA"/>
</dbReference>
<accession>A0ABU1ER66</accession>
<feature type="signal peptide" evidence="1">
    <location>
        <begin position="1"/>
        <end position="24"/>
    </location>
</feature>
<evidence type="ECO:0008006" key="4">
    <source>
        <dbReference type="Google" id="ProtNLM"/>
    </source>
</evidence>
<keyword evidence="3" id="KW-1185">Reference proteome</keyword>
<proteinExistence type="predicted"/>
<evidence type="ECO:0000313" key="3">
    <source>
        <dbReference type="Proteomes" id="UP001257234"/>
    </source>
</evidence>
<name>A0ABU1ER66_9FLAO</name>